<protein>
    <submittedName>
        <fullName evidence="1">Uncharacterized protein</fullName>
    </submittedName>
</protein>
<dbReference type="Proteomes" id="UP000266178">
    <property type="component" value="Unassembled WGS sequence"/>
</dbReference>
<evidence type="ECO:0000313" key="2">
    <source>
        <dbReference type="Proteomes" id="UP000266178"/>
    </source>
</evidence>
<sequence>MQSLQHSPCLRMAAFRDCQQGRNQVNAFGKKPYQLGVPGSAAFAYLYQQVFQAMGHGPNRLAPYRVGRALNRVHGPKKGLQAGAFGIAVG</sequence>
<evidence type="ECO:0000313" key="1">
    <source>
        <dbReference type="EMBL" id="RIH91845.1"/>
    </source>
</evidence>
<gene>
    <name evidence="1" type="ORF">Mgrana_02281</name>
</gene>
<accession>A0A399F7Y9</accession>
<organism evidence="1 2">
    <name type="scientific">Meiothermus granaticius NBRC 107808</name>
    <dbReference type="NCBI Taxonomy" id="1227551"/>
    <lineage>
        <taxon>Bacteria</taxon>
        <taxon>Thermotogati</taxon>
        <taxon>Deinococcota</taxon>
        <taxon>Deinococci</taxon>
        <taxon>Thermales</taxon>
        <taxon>Thermaceae</taxon>
        <taxon>Meiothermus</taxon>
    </lineage>
</organism>
<keyword evidence="2" id="KW-1185">Reference proteome</keyword>
<proteinExistence type="predicted"/>
<dbReference type="AlphaFoldDB" id="A0A399F7Y9"/>
<reference evidence="1 2" key="1">
    <citation type="submission" date="2018-08" db="EMBL/GenBank/DDBJ databases">
        <title>Meiothermus granaticius genome AF-68 sequencing project.</title>
        <authorList>
            <person name="Da Costa M.S."/>
            <person name="Albuquerque L."/>
            <person name="Raposo P."/>
            <person name="Froufe H.J.C."/>
            <person name="Barroso C.S."/>
            <person name="Egas C."/>
        </authorList>
    </citation>
    <scope>NUCLEOTIDE SEQUENCE [LARGE SCALE GENOMIC DNA]</scope>
    <source>
        <strain evidence="1 2">AF-68</strain>
    </source>
</reference>
<name>A0A399F7Y9_9DEIN</name>
<dbReference type="EMBL" id="QWLB01000031">
    <property type="protein sequence ID" value="RIH91845.1"/>
    <property type="molecule type" value="Genomic_DNA"/>
</dbReference>
<comment type="caution">
    <text evidence="1">The sequence shown here is derived from an EMBL/GenBank/DDBJ whole genome shotgun (WGS) entry which is preliminary data.</text>
</comment>